<protein>
    <recommendedName>
        <fullName evidence="2">STAS domain-containing protein</fullName>
    </recommendedName>
</protein>
<keyword evidence="1" id="KW-1133">Transmembrane helix</keyword>
<evidence type="ECO:0000313" key="3">
    <source>
        <dbReference type="EMBL" id="KKL91460.1"/>
    </source>
</evidence>
<keyword evidence="1" id="KW-0472">Membrane</keyword>
<dbReference type="GO" id="GO:0005548">
    <property type="term" value="F:phospholipid transporter activity"/>
    <property type="evidence" value="ECO:0007669"/>
    <property type="project" value="TreeGrafter"/>
</dbReference>
<dbReference type="GO" id="GO:0043190">
    <property type="term" value="C:ATP-binding cassette (ABC) transporter complex"/>
    <property type="evidence" value="ECO:0007669"/>
    <property type="project" value="InterPro"/>
</dbReference>
<dbReference type="SUPFAM" id="SSF52091">
    <property type="entry name" value="SpoIIaa-like"/>
    <property type="match status" value="1"/>
</dbReference>
<feature type="transmembrane region" description="Helical" evidence="1">
    <location>
        <begin position="139"/>
        <end position="155"/>
    </location>
</feature>
<feature type="transmembrane region" description="Helical" evidence="1">
    <location>
        <begin position="319"/>
        <end position="342"/>
    </location>
</feature>
<gene>
    <name evidence="3" type="ORF">LCGC14_1894460</name>
</gene>
<dbReference type="PANTHER" id="PTHR30188">
    <property type="entry name" value="ABC TRANSPORTER PERMEASE PROTEIN-RELATED"/>
    <property type="match status" value="1"/>
</dbReference>
<dbReference type="PANTHER" id="PTHR30188:SF3">
    <property type="entry name" value="ABC TRANSPORTER PERMEASE"/>
    <property type="match status" value="1"/>
</dbReference>
<reference evidence="3" key="1">
    <citation type="journal article" date="2015" name="Nature">
        <title>Complex archaea that bridge the gap between prokaryotes and eukaryotes.</title>
        <authorList>
            <person name="Spang A."/>
            <person name="Saw J.H."/>
            <person name="Jorgensen S.L."/>
            <person name="Zaremba-Niedzwiedzka K."/>
            <person name="Martijn J."/>
            <person name="Lind A.E."/>
            <person name="van Eijk R."/>
            <person name="Schleper C."/>
            <person name="Guy L."/>
            <person name="Ettema T.J."/>
        </authorList>
    </citation>
    <scope>NUCLEOTIDE SEQUENCE</scope>
</reference>
<dbReference type="InterPro" id="IPR030802">
    <property type="entry name" value="Permease_MalE"/>
</dbReference>
<dbReference type="EMBL" id="LAZR01019723">
    <property type="protein sequence ID" value="KKL91460.1"/>
    <property type="molecule type" value="Genomic_DNA"/>
</dbReference>
<dbReference type="Pfam" id="PF02405">
    <property type="entry name" value="MlaE"/>
    <property type="match status" value="1"/>
</dbReference>
<evidence type="ECO:0000259" key="2">
    <source>
        <dbReference type="PROSITE" id="PS50801"/>
    </source>
</evidence>
<dbReference type="InterPro" id="IPR036513">
    <property type="entry name" value="STAS_dom_sf"/>
</dbReference>
<feature type="transmembrane region" description="Helical" evidence="1">
    <location>
        <begin position="252"/>
        <end position="279"/>
    </location>
</feature>
<keyword evidence="1" id="KW-0812">Transmembrane</keyword>
<feature type="transmembrane region" description="Helical" evidence="1">
    <location>
        <begin position="285"/>
        <end position="307"/>
    </location>
</feature>
<feature type="domain" description="STAS" evidence="2">
    <location>
        <begin position="11"/>
        <end position="104"/>
    </location>
</feature>
<dbReference type="InterPro" id="IPR002645">
    <property type="entry name" value="STAS_dom"/>
</dbReference>
<feature type="transmembrane region" description="Helical" evidence="1">
    <location>
        <begin position="206"/>
        <end position="231"/>
    </location>
</feature>
<name>A0A0F9ICB4_9ZZZZ</name>
<evidence type="ECO:0000256" key="1">
    <source>
        <dbReference type="SAM" id="Phobius"/>
    </source>
</evidence>
<dbReference type="AlphaFoldDB" id="A0A0F9ICB4"/>
<dbReference type="PROSITE" id="PS50801">
    <property type="entry name" value="STAS"/>
    <property type="match status" value="1"/>
</dbReference>
<sequence length="381" mass="41062">MAKSDPSLSGSYSISQEKDDEIVIHLKGKIDAETSSFLLKEMHPLIKAKSPSTLIADLDGTTYFDDFGALLLIELRQTISDQKGNFRIINMKPEVEEILSQVGFDSNEWCVALPGKKSPDLFWRLGDATIGHITGIKQLISFIGSVAIVFLHVCFHPKSLRLDDTILQMEKTGTDAVPVVGLISFLLGLIMAFMSALQLRQFGANLYVASLVALAMVSELGPLMTAIIVAGRSGSAFAAEIGTMKISEEIDALFTMGFNPLLFLTIPRIIASIIVVPVLTLFSDVFAIAGGLVVGVFLLDLTPGSYINQTIKTLALFDLLWGILKSSVFAALIAGIGCFRGFQARGGAEAVGNAATSAVVSSIFLIILFDSIFAVIQSYWR</sequence>
<accession>A0A0F9ICB4</accession>
<dbReference type="InterPro" id="IPR003453">
    <property type="entry name" value="ABC_MlaE_roteobac"/>
</dbReference>
<feature type="transmembrane region" description="Helical" evidence="1">
    <location>
        <begin position="176"/>
        <end position="194"/>
    </location>
</feature>
<dbReference type="Gene3D" id="3.30.750.24">
    <property type="entry name" value="STAS domain"/>
    <property type="match status" value="1"/>
</dbReference>
<feature type="transmembrane region" description="Helical" evidence="1">
    <location>
        <begin position="354"/>
        <end position="376"/>
    </location>
</feature>
<dbReference type="CDD" id="cd07043">
    <property type="entry name" value="STAS_anti-anti-sigma_factors"/>
    <property type="match status" value="1"/>
</dbReference>
<dbReference type="NCBIfam" id="TIGR00056">
    <property type="entry name" value="MlaE family lipid ABC transporter permease subunit"/>
    <property type="match status" value="1"/>
</dbReference>
<proteinExistence type="predicted"/>
<dbReference type="Pfam" id="PF01740">
    <property type="entry name" value="STAS"/>
    <property type="match status" value="1"/>
</dbReference>
<organism evidence="3">
    <name type="scientific">marine sediment metagenome</name>
    <dbReference type="NCBI Taxonomy" id="412755"/>
    <lineage>
        <taxon>unclassified sequences</taxon>
        <taxon>metagenomes</taxon>
        <taxon>ecological metagenomes</taxon>
    </lineage>
</organism>
<comment type="caution">
    <text evidence="3">The sequence shown here is derived from an EMBL/GenBank/DDBJ whole genome shotgun (WGS) entry which is preliminary data.</text>
</comment>